<keyword evidence="2" id="KW-0067">ATP-binding</keyword>
<dbReference type="InterPro" id="IPR000792">
    <property type="entry name" value="Tscrpt_reg_LuxR_C"/>
</dbReference>
<evidence type="ECO:0000256" key="3">
    <source>
        <dbReference type="SAM" id="MobiDB-lite"/>
    </source>
</evidence>
<dbReference type="Pfam" id="PF00196">
    <property type="entry name" value="GerE"/>
    <property type="match status" value="1"/>
</dbReference>
<keyword evidence="6" id="KW-1185">Reference proteome</keyword>
<dbReference type="InterPro" id="IPR011990">
    <property type="entry name" value="TPR-like_helical_dom_sf"/>
</dbReference>
<keyword evidence="5" id="KW-0238">DNA-binding</keyword>
<keyword evidence="1" id="KW-0547">Nucleotide-binding</keyword>
<organism evidence="5 6">
    <name type="scientific">Longispora fulva</name>
    <dbReference type="NCBI Taxonomy" id="619741"/>
    <lineage>
        <taxon>Bacteria</taxon>
        <taxon>Bacillati</taxon>
        <taxon>Actinomycetota</taxon>
        <taxon>Actinomycetes</taxon>
        <taxon>Micromonosporales</taxon>
        <taxon>Micromonosporaceae</taxon>
        <taxon>Longispora</taxon>
    </lineage>
</organism>
<evidence type="ECO:0000256" key="1">
    <source>
        <dbReference type="ARBA" id="ARBA00022741"/>
    </source>
</evidence>
<dbReference type="GO" id="GO:0005524">
    <property type="term" value="F:ATP binding"/>
    <property type="evidence" value="ECO:0007669"/>
    <property type="project" value="UniProtKB-KW"/>
</dbReference>
<dbReference type="GO" id="GO:0006355">
    <property type="term" value="P:regulation of DNA-templated transcription"/>
    <property type="evidence" value="ECO:0007669"/>
    <property type="project" value="InterPro"/>
</dbReference>
<comment type="caution">
    <text evidence="5">The sequence shown here is derived from an EMBL/GenBank/DDBJ whole genome shotgun (WGS) entry which is preliminary data.</text>
</comment>
<dbReference type="GO" id="GO:0004016">
    <property type="term" value="F:adenylate cyclase activity"/>
    <property type="evidence" value="ECO:0007669"/>
    <property type="project" value="TreeGrafter"/>
</dbReference>
<accession>A0A8J7KXY1</accession>
<reference evidence="5" key="1">
    <citation type="submission" date="2020-11" db="EMBL/GenBank/DDBJ databases">
        <title>Sequencing the genomes of 1000 actinobacteria strains.</title>
        <authorList>
            <person name="Klenk H.-P."/>
        </authorList>
    </citation>
    <scope>NUCLEOTIDE SEQUENCE</scope>
    <source>
        <strain evidence="5">DSM 45356</strain>
    </source>
</reference>
<evidence type="ECO:0000313" key="5">
    <source>
        <dbReference type="EMBL" id="MBG6138482.1"/>
    </source>
</evidence>
<dbReference type="InterPro" id="IPR036388">
    <property type="entry name" value="WH-like_DNA-bd_sf"/>
</dbReference>
<dbReference type="EMBL" id="JADOUF010000001">
    <property type="protein sequence ID" value="MBG6138482.1"/>
    <property type="molecule type" value="Genomic_DNA"/>
</dbReference>
<dbReference type="Proteomes" id="UP000622552">
    <property type="component" value="Unassembled WGS sequence"/>
</dbReference>
<dbReference type="SUPFAM" id="SSF52540">
    <property type="entry name" value="P-loop containing nucleoside triphosphate hydrolases"/>
    <property type="match status" value="1"/>
</dbReference>
<gene>
    <name evidence="5" type="ORF">IW245_004676</name>
</gene>
<dbReference type="PRINTS" id="PR00038">
    <property type="entry name" value="HTHLUXR"/>
</dbReference>
<dbReference type="GO" id="GO:0005737">
    <property type="term" value="C:cytoplasm"/>
    <property type="evidence" value="ECO:0007669"/>
    <property type="project" value="TreeGrafter"/>
</dbReference>
<dbReference type="SUPFAM" id="SSF46894">
    <property type="entry name" value="C-terminal effector domain of the bipartite response regulators"/>
    <property type="match status" value="1"/>
</dbReference>
<evidence type="ECO:0000256" key="2">
    <source>
        <dbReference type="ARBA" id="ARBA00022840"/>
    </source>
</evidence>
<protein>
    <submittedName>
        <fullName evidence="5">DNA-binding CsgD family transcriptional regulator</fullName>
    </submittedName>
</protein>
<dbReference type="SUPFAM" id="SSF48452">
    <property type="entry name" value="TPR-like"/>
    <property type="match status" value="1"/>
</dbReference>
<dbReference type="PANTHER" id="PTHR16305">
    <property type="entry name" value="TESTICULAR SOLUBLE ADENYLYL CYCLASE"/>
    <property type="match status" value="1"/>
</dbReference>
<dbReference type="GO" id="GO:0003677">
    <property type="term" value="F:DNA binding"/>
    <property type="evidence" value="ECO:0007669"/>
    <property type="project" value="UniProtKB-KW"/>
</dbReference>
<feature type="domain" description="HTH luxR-type" evidence="4">
    <location>
        <begin position="777"/>
        <end position="842"/>
    </location>
</feature>
<dbReference type="Pfam" id="PF13191">
    <property type="entry name" value="AAA_16"/>
    <property type="match status" value="1"/>
</dbReference>
<name>A0A8J7KXY1_9ACTN</name>
<feature type="region of interest" description="Disordered" evidence="3">
    <location>
        <begin position="762"/>
        <end position="781"/>
    </location>
</feature>
<dbReference type="PANTHER" id="PTHR16305:SF35">
    <property type="entry name" value="TRANSCRIPTIONAL ACTIVATOR DOMAIN"/>
    <property type="match status" value="1"/>
</dbReference>
<dbReference type="SMART" id="SM00421">
    <property type="entry name" value="HTH_LUXR"/>
    <property type="match status" value="1"/>
</dbReference>
<evidence type="ECO:0000259" key="4">
    <source>
        <dbReference type="PROSITE" id="PS50043"/>
    </source>
</evidence>
<dbReference type="InterPro" id="IPR041664">
    <property type="entry name" value="AAA_16"/>
</dbReference>
<dbReference type="InterPro" id="IPR027417">
    <property type="entry name" value="P-loop_NTPase"/>
</dbReference>
<proteinExistence type="predicted"/>
<sequence>MTTFVGRGPELAALLAAFRDESVSMVLLSGEAGIGKSRLVHEFTTRLGAQPLVLTGRCLEFGNDGLPFAPFVGVMRGLTPGSSTSLAAWLPDLALPVDRFRLFGEVLTVLERAAEARPLVLVLEDLHWADASSLELLTFLVANLGHSGVFLVGTHRAPAGALRHLVAELARLPAVHRVALAPLSRHEAGRHLAALLGREPEPTLVARVFERSRGNPLFVEALSGSPEDTPAELLELLRAQLPELTGDAGHVLTVAAVAGTVVEHEVLAAVAGLPERDLHHALRYLVDKHALLPTDTGYAFRHALIRQAVYDLLLPVEKTRRHAEFATALLTMPEHVAELAAHAYAAGDHPRALAAAWQAAARARRTGAEAERLHLLHRVLELWPKVDDAPAVAGVDRLTVLDHAVEASLATSAVSTGLGWSAEALAIAPDARRYLRQARLKNLGNAGGREDLLQALALSDQALLRGDAQALLGGEVLAEEGLLRGEILAELAAGSVFAGDPARATQDAEAALEIAGRLGDTRLAARAHSYLGLAKAADPAAAYRHFAAARTAADPRTTITVALWEASARHAFGEHAAAIEVIQLGLRTAHESFEYARHAPILVVKWVQALTALGRWPEALELIDEALGEPDLPRLSHAALLISRAEIQLAQGDRSAALTTAGGAEELLGDESWVSKYRIRLRTLQIRLTPARAAEIYAATLATEDLAAHPHEAWPLLAAATPTELPDVPVTGPVDEAYRAMATGDLQTAARIWRELGQPHELSQCQPQPADSRREAPRQSTLGLTARELEVLTLVAEGKSNRQIAAELYISGNTAGVHVSRILAKLGAATRTEAARKLLDTNRMN</sequence>
<dbReference type="CDD" id="cd06170">
    <property type="entry name" value="LuxR_C_like"/>
    <property type="match status" value="1"/>
</dbReference>
<evidence type="ECO:0000313" key="6">
    <source>
        <dbReference type="Proteomes" id="UP000622552"/>
    </source>
</evidence>
<dbReference type="InterPro" id="IPR016032">
    <property type="entry name" value="Sig_transdc_resp-reg_C-effctor"/>
</dbReference>
<dbReference type="Gene3D" id="1.10.10.10">
    <property type="entry name" value="Winged helix-like DNA-binding domain superfamily/Winged helix DNA-binding domain"/>
    <property type="match status" value="1"/>
</dbReference>
<dbReference type="RefSeq" id="WP_197005234.1">
    <property type="nucleotide sequence ID" value="NZ_BONS01000025.1"/>
</dbReference>
<dbReference type="PROSITE" id="PS50043">
    <property type="entry name" value="HTH_LUXR_2"/>
    <property type="match status" value="1"/>
</dbReference>
<dbReference type="AlphaFoldDB" id="A0A8J7KXY1"/>